<comment type="similarity">
    <text evidence="1 2">Belongs to the reduced folate carrier (RFC) transporter (TC 2.A.48) family.</text>
</comment>
<dbReference type="OrthoDB" id="18814at2759"/>
<feature type="transmembrane region" description="Helical" evidence="3">
    <location>
        <begin position="372"/>
        <end position="394"/>
    </location>
</feature>
<dbReference type="PANTHER" id="PTHR10686">
    <property type="entry name" value="FOLATE TRANSPORTER"/>
    <property type="match status" value="1"/>
</dbReference>
<feature type="transmembrane region" description="Helical" evidence="3">
    <location>
        <begin position="321"/>
        <end position="339"/>
    </location>
</feature>
<gene>
    <name evidence="4" type="ORF">L798_13941</name>
</gene>
<keyword evidence="2" id="KW-0813">Transport</keyword>
<dbReference type="AlphaFoldDB" id="A0A067QPP2"/>
<dbReference type="OMA" id="DIWACYA"/>
<feature type="transmembrane region" description="Helical" evidence="3">
    <location>
        <begin position="73"/>
        <end position="91"/>
    </location>
</feature>
<dbReference type="PANTHER" id="PTHR10686:SF18">
    <property type="entry name" value="IP11787P-RELATED"/>
    <property type="match status" value="1"/>
</dbReference>
<feature type="transmembrane region" description="Helical" evidence="3">
    <location>
        <begin position="103"/>
        <end position="121"/>
    </location>
</feature>
<dbReference type="InterPro" id="IPR002666">
    <property type="entry name" value="Folate_carrier"/>
</dbReference>
<feature type="transmembrane region" description="Helical" evidence="3">
    <location>
        <begin position="166"/>
        <end position="185"/>
    </location>
</feature>
<feature type="transmembrane region" description="Helical" evidence="3">
    <location>
        <begin position="47"/>
        <end position="66"/>
    </location>
</feature>
<dbReference type="EMBL" id="KK853083">
    <property type="protein sequence ID" value="KDR11615.1"/>
    <property type="molecule type" value="Genomic_DNA"/>
</dbReference>
<dbReference type="STRING" id="136037.A0A067QPP2"/>
<evidence type="ECO:0000256" key="2">
    <source>
        <dbReference type="PIRNR" id="PIRNR028739"/>
    </source>
</evidence>
<evidence type="ECO:0000256" key="1">
    <source>
        <dbReference type="ARBA" id="ARBA00005773"/>
    </source>
</evidence>
<keyword evidence="2 3" id="KW-0472">Membrane</keyword>
<dbReference type="eggNOG" id="KOG3810">
    <property type="taxonomic scope" value="Eukaryota"/>
</dbReference>
<feature type="transmembrane region" description="Helical" evidence="3">
    <location>
        <begin position="281"/>
        <end position="301"/>
    </location>
</feature>
<feature type="transmembrane region" description="Helical" evidence="3">
    <location>
        <begin position="406"/>
        <end position="429"/>
    </location>
</feature>
<dbReference type="InterPro" id="IPR036259">
    <property type="entry name" value="MFS_trans_sf"/>
</dbReference>
<keyword evidence="3" id="KW-1133">Transmembrane helix</keyword>
<dbReference type="GO" id="GO:0090482">
    <property type="term" value="F:vitamin transmembrane transporter activity"/>
    <property type="evidence" value="ECO:0007669"/>
    <property type="project" value="InterPro"/>
</dbReference>
<dbReference type="GO" id="GO:0005886">
    <property type="term" value="C:plasma membrane"/>
    <property type="evidence" value="ECO:0007669"/>
    <property type="project" value="UniProtKB-UniRule"/>
</dbReference>
<accession>A0A067QPP2</accession>
<dbReference type="Pfam" id="PF01770">
    <property type="entry name" value="Folate_carrier"/>
    <property type="match status" value="1"/>
</dbReference>
<evidence type="ECO:0000256" key="3">
    <source>
        <dbReference type="SAM" id="Phobius"/>
    </source>
</evidence>
<keyword evidence="5" id="KW-1185">Reference proteome</keyword>
<comment type="subcellular location">
    <subcellularLocation>
        <location evidence="2">Membrane</location>
        <topology evidence="2">Multi-pass membrane protein</topology>
    </subcellularLocation>
</comment>
<proteinExistence type="inferred from homology"/>
<dbReference type="InParanoid" id="A0A067QPP2"/>
<evidence type="ECO:0000313" key="4">
    <source>
        <dbReference type="EMBL" id="KDR11615.1"/>
    </source>
</evidence>
<sequence length="486" mass="55234">METWLKISLLLCFFGSMKEFRPSEPFVTHYLLGEWKNFTSEQVNQDIFPIGTYAYLAELVIVFLVTDLLRYKPIIVLDGIFGVLTWSLLIWGKDILTMQIMEIFYGFFMAAEVAYYTYIYAQVDREHYQHVTSHTRTAYLFGRALSGVVSQALVSTGTLDYYQLNFISLAAVSIATLWAFFLPSVQHSVYFYRENIITDGIADAENLAAVTEDSVVPLTVPVKNATTFVIETKQPTQDTSEINGRLQDTRRIESRWRKAYYYLWKDFTTSYTNLYVLKWSFWWALATCGFLQSLSYIQLVWQEIIVENHQDSNTDLYNGAVEALYTLVGAATSLGLGWLHFNWHILGEATLAVCSIIEGVLLIMSAMTNSMIVAYILYVLFGVIYHTVITVANAEVAKNISEDSYGLIFGVNTFIALVFQSILTLVVVSDAGMALEIRPQFVVYGGYFLVLGVIFGCMAVNTLCNKEIRKQKLWLPKEVMTSESQN</sequence>
<keyword evidence="3" id="KW-0812">Transmembrane</keyword>
<protein>
    <submittedName>
        <fullName evidence="4">Thiamine transporter 2</fullName>
    </submittedName>
</protein>
<dbReference type="PIRSF" id="PIRSF028739">
    <property type="entry name" value="Folate_carrier"/>
    <property type="match status" value="1"/>
</dbReference>
<dbReference type="FunCoup" id="A0A067QPP2">
    <property type="interactions" value="29"/>
</dbReference>
<feature type="transmembrane region" description="Helical" evidence="3">
    <location>
        <begin position="441"/>
        <end position="464"/>
    </location>
</feature>
<dbReference type="NCBIfam" id="TIGR00806">
    <property type="entry name" value="rfc"/>
    <property type="match status" value="1"/>
</dbReference>
<organism evidence="4 5">
    <name type="scientific">Zootermopsis nevadensis</name>
    <name type="common">Dampwood termite</name>
    <dbReference type="NCBI Taxonomy" id="136037"/>
    <lineage>
        <taxon>Eukaryota</taxon>
        <taxon>Metazoa</taxon>
        <taxon>Ecdysozoa</taxon>
        <taxon>Arthropoda</taxon>
        <taxon>Hexapoda</taxon>
        <taxon>Insecta</taxon>
        <taxon>Pterygota</taxon>
        <taxon>Neoptera</taxon>
        <taxon>Polyneoptera</taxon>
        <taxon>Dictyoptera</taxon>
        <taxon>Blattodea</taxon>
        <taxon>Blattoidea</taxon>
        <taxon>Termitoidae</taxon>
        <taxon>Termopsidae</taxon>
        <taxon>Zootermopsis</taxon>
    </lineage>
</organism>
<dbReference type="Gene3D" id="1.20.1250.20">
    <property type="entry name" value="MFS general substrate transporter like domains"/>
    <property type="match status" value="1"/>
</dbReference>
<feature type="transmembrane region" description="Helical" evidence="3">
    <location>
        <begin position="346"/>
        <end position="366"/>
    </location>
</feature>
<evidence type="ECO:0000313" key="5">
    <source>
        <dbReference type="Proteomes" id="UP000027135"/>
    </source>
</evidence>
<name>A0A067QPP2_ZOONE</name>
<reference evidence="4 5" key="1">
    <citation type="journal article" date="2014" name="Nat. Commun.">
        <title>Molecular traces of alternative social organization in a termite genome.</title>
        <authorList>
            <person name="Terrapon N."/>
            <person name="Li C."/>
            <person name="Robertson H.M."/>
            <person name="Ji L."/>
            <person name="Meng X."/>
            <person name="Booth W."/>
            <person name="Chen Z."/>
            <person name="Childers C.P."/>
            <person name="Glastad K.M."/>
            <person name="Gokhale K."/>
            <person name="Gowin J."/>
            <person name="Gronenberg W."/>
            <person name="Hermansen R.A."/>
            <person name="Hu H."/>
            <person name="Hunt B.G."/>
            <person name="Huylmans A.K."/>
            <person name="Khalil S.M."/>
            <person name="Mitchell R.D."/>
            <person name="Munoz-Torres M.C."/>
            <person name="Mustard J.A."/>
            <person name="Pan H."/>
            <person name="Reese J.T."/>
            <person name="Scharf M.E."/>
            <person name="Sun F."/>
            <person name="Vogel H."/>
            <person name="Xiao J."/>
            <person name="Yang W."/>
            <person name="Yang Z."/>
            <person name="Yang Z."/>
            <person name="Zhou J."/>
            <person name="Zhu J."/>
            <person name="Brent C.S."/>
            <person name="Elsik C.G."/>
            <person name="Goodisman M.A."/>
            <person name="Liberles D.A."/>
            <person name="Roe R.M."/>
            <person name="Vargo E.L."/>
            <person name="Vilcinskas A."/>
            <person name="Wang J."/>
            <person name="Bornberg-Bauer E."/>
            <person name="Korb J."/>
            <person name="Zhang G."/>
            <person name="Liebig J."/>
        </authorList>
    </citation>
    <scope>NUCLEOTIDE SEQUENCE [LARGE SCALE GENOMIC DNA]</scope>
    <source>
        <tissue evidence="4">Whole organism</tissue>
    </source>
</reference>
<dbReference type="SUPFAM" id="SSF103473">
    <property type="entry name" value="MFS general substrate transporter"/>
    <property type="match status" value="1"/>
</dbReference>
<dbReference type="Proteomes" id="UP000027135">
    <property type="component" value="Unassembled WGS sequence"/>
</dbReference>